<feature type="binding site" evidence="6">
    <location>
        <position position="41"/>
    </location>
    <ligand>
        <name>Mg(2+)</name>
        <dbReference type="ChEBI" id="CHEBI:18420"/>
    </ligand>
</feature>
<dbReference type="InterPro" id="IPR001019">
    <property type="entry name" value="Gprotein_alpha_su"/>
</dbReference>
<dbReference type="GO" id="GO:0046872">
    <property type="term" value="F:metal ion binding"/>
    <property type="evidence" value="ECO:0007669"/>
    <property type="project" value="UniProtKB-KW"/>
</dbReference>
<dbReference type="STRING" id="2316362.A0A4Q2DLZ4"/>
<reference evidence="8 9" key="1">
    <citation type="submission" date="2019-01" db="EMBL/GenBank/DDBJ databases">
        <title>Draft genome sequence of Psathyrella aberdarensis IHI B618.</title>
        <authorList>
            <person name="Buettner E."/>
            <person name="Kellner H."/>
        </authorList>
    </citation>
    <scope>NUCLEOTIDE SEQUENCE [LARGE SCALE GENOMIC DNA]</scope>
    <source>
        <strain evidence="8 9">IHI B618</strain>
    </source>
</reference>
<evidence type="ECO:0000256" key="2">
    <source>
        <dbReference type="ARBA" id="ARBA00022741"/>
    </source>
</evidence>
<evidence type="ECO:0000256" key="1">
    <source>
        <dbReference type="ARBA" id="ARBA00022723"/>
    </source>
</evidence>
<dbReference type="EMBL" id="SDEE01000183">
    <property type="protein sequence ID" value="RXW19785.1"/>
    <property type="molecule type" value="Genomic_DNA"/>
</dbReference>
<sequence length="224" mass="25288">MPSEISERIDEEIKREAVLLREKKRKEVQVLLLGQAESGKSTLQKQFQLLYAQQSLEIERPTWRPAVYFNIIKAVRMILSELEYEFAARIPGDPHTSDEIVSEIIRLRTALLPIVAMEDALTSEINGGVSIPGGRNGGYVRSGWQKLRSEKQQQSPDSPSAEGMSFVKLPETASLAAKAISRSAMDIKALWQHRAVQHFIDNKTIRLDESAAFWRAPARSLVYQ</sequence>
<keyword evidence="4" id="KW-0807">Transducer</keyword>
<accession>A0A4Q2DLZ4</accession>
<keyword evidence="3 5" id="KW-0342">GTP-binding</keyword>
<dbReference type="AlphaFoldDB" id="A0A4Q2DLZ4"/>
<feature type="binding site" evidence="5">
    <location>
        <begin position="37"/>
        <end position="42"/>
    </location>
    <ligand>
        <name>GTP</name>
        <dbReference type="ChEBI" id="CHEBI:37565"/>
    </ligand>
</feature>
<dbReference type="GO" id="GO:0003924">
    <property type="term" value="F:GTPase activity"/>
    <property type="evidence" value="ECO:0007669"/>
    <property type="project" value="InterPro"/>
</dbReference>
<evidence type="ECO:0000313" key="9">
    <source>
        <dbReference type="Proteomes" id="UP000290288"/>
    </source>
</evidence>
<evidence type="ECO:0000256" key="5">
    <source>
        <dbReference type="PIRSR" id="PIRSR601019-1"/>
    </source>
</evidence>
<keyword evidence="2 5" id="KW-0547">Nucleotide-binding</keyword>
<proteinExistence type="predicted"/>
<evidence type="ECO:0000256" key="3">
    <source>
        <dbReference type="ARBA" id="ARBA00023134"/>
    </source>
</evidence>
<keyword evidence="9" id="KW-1185">Reference proteome</keyword>
<dbReference type="Gene3D" id="1.10.400.10">
    <property type="entry name" value="GI Alpha 1, domain 2-like"/>
    <property type="match status" value="1"/>
</dbReference>
<protein>
    <recommendedName>
        <fullName evidence="10">G-protein alpha subunit</fullName>
    </recommendedName>
</protein>
<evidence type="ECO:0000256" key="4">
    <source>
        <dbReference type="ARBA" id="ARBA00023224"/>
    </source>
</evidence>
<dbReference type="PANTHER" id="PTHR10218">
    <property type="entry name" value="GTP-BINDING PROTEIN ALPHA SUBUNIT"/>
    <property type="match status" value="1"/>
</dbReference>
<gene>
    <name evidence="8" type="ORF">EST38_g6075</name>
</gene>
<keyword evidence="6" id="KW-0460">Magnesium</keyword>
<dbReference type="SUPFAM" id="SSF52540">
    <property type="entry name" value="P-loop containing nucleoside triphosphate hydrolases"/>
    <property type="match status" value="1"/>
</dbReference>
<dbReference type="GO" id="GO:0001664">
    <property type="term" value="F:G protein-coupled receptor binding"/>
    <property type="evidence" value="ECO:0007669"/>
    <property type="project" value="TreeGrafter"/>
</dbReference>
<dbReference type="Pfam" id="PF00503">
    <property type="entry name" value="G-alpha"/>
    <property type="match status" value="1"/>
</dbReference>
<dbReference type="GO" id="GO:0007188">
    <property type="term" value="P:adenylate cyclase-modulating G protein-coupled receptor signaling pathway"/>
    <property type="evidence" value="ECO:0007669"/>
    <property type="project" value="TreeGrafter"/>
</dbReference>
<organism evidence="8 9">
    <name type="scientific">Candolleomyces aberdarensis</name>
    <dbReference type="NCBI Taxonomy" id="2316362"/>
    <lineage>
        <taxon>Eukaryota</taxon>
        <taxon>Fungi</taxon>
        <taxon>Dikarya</taxon>
        <taxon>Basidiomycota</taxon>
        <taxon>Agaricomycotina</taxon>
        <taxon>Agaricomycetes</taxon>
        <taxon>Agaricomycetidae</taxon>
        <taxon>Agaricales</taxon>
        <taxon>Agaricineae</taxon>
        <taxon>Psathyrellaceae</taxon>
        <taxon>Candolleomyces</taxon>
    </lineage>
</organism>
<evidence type="ECO:0000256" key="6">
    <source>
        <dbReference type="PIRSR" id="PIRSR601019-2"/>
    </source>
</evidence>
<dbReference type="GO" id="GO:0005834">
    <property type="term" value="C:heterotrimeric G-protein complex"/>
    <property type="evidence" value="ECO:0007669"/>
    <property type="project" value="TreeGrafter"/>
</dbReference>
<dbReference type="PANTHER" id="PTHR10218:SF302">
    <property type="entry name" value="GUANINE NUCLEOTIDE-BINDING PROTEIN ALPHA-5 SUBUNIT"/>
    <property type="match status" value="1"/>
</dbReference>
<dbReference type="InterPro" id="IPR027417">
    <property type="entry name" value="P-loop_NTPase"/>
</dbReference>
<dbReference type="GO" id="GO:0031683">
    <property type="term" value="F:G-protein beta/gamma-subunit complex binding"/>
    <property type="evidence" value="ECO:0007669"/>
    <property type="project" value="InterPro"/>
</dbReference>
<dbReference type="OrthoDB" id="5817230at2759"/>
<dbReference type="InterPro" id="IPR011025">
    <property type="entry name" value="GproteinA_insert"/>
</dbReference>
<evidence type="ECO:0008006" key="10">
    <source>
        <dbReference type="Google" id="ProtNLM"/>
    </source>
</evidence>
<dbReference type="Proteomes" id="UP000290288">
    <property type="component" value="Unassembled WGS sequence"/>
</dbReference>
<evidence type="ECO:0000313" key="8">
    <source>
        <dbReference type="EMBL" id="RXW19785.1"/>
    </source>
</evidence>
<dbReference type="Gene3D" id="3.40.50.300">
    <property type="entry name" value="P-loop containing nucleotide triphosphate hydrolases"/>
    <property type="match status" value="1"/>
</dbReference>
<comment type="caution">
    <text evidence="8">The sequence shown here is derived from an EMBL/GenBank/DDBJ whole genome shotgun (WGS) entry which is preliminary data.</text>
</comment>
<name>A0A4Q2DLZ4_9AGAR</name>
<evidence type="ECO:0000256" key="7">
    <source>
        <dbReference type="SAM" id="MobiDB-lite"/>
    </source>
</evidence>
<dbReference type="GO" id="GO:0005525">
    <property type="term" value="F:GTP binding"/>
    <property type="evidence" value="ECO:0007669"/>
    <property type="project" value="UniProtKB-KW"/>
</dbReference>
<keyword evidence="1 6" id="KW-0479">Metal-binding</keyword>
<dbReference type="GO" id="GO:0005737">
    <property type="term" value="C:cytoplasm"/>
    <property type="evidence" value="ECO:0007669"/>
    <property type="project" value="TreeGrafter"/>
</dbReference>
<feature type="region of interest" description="Disordered" evidence="7">
    <location>
        <begin position="145"/>
        <end position="164"/>
    </location>
</feature>